<evidence type="ECO:0000313" key="2">
    <source>
        <dbReference type="EMBL" id="KAJ1141807.1"/>
    </source>
</evidence>
<proteinExistence type="predicted"/>
<dbReference type="AlphaFoldDB" id="A0AAV7QMM7"/>
<name>A0AAV7QMM7_PLEWA</name>
<keyword evidence="3" id="KW-1185">Reference proteome</keyword>
<evidence type="ECO:0000313" key="3">
    <source>
        <dbReference type="Proteomes" id="UP001066276"/>
    </source>
</evidence>
<comment type="caution">
    <text evidence="2">The sequence shown here is derived from an EMBL/GenBank/DDBJ whole genome shotgun (WGS) entry which is preliminary data.</text>
</comment>
<evidence type="ECO:0000256" key="1">
    <source>
        <dbReference type="SAM" id="MobiDB-lite"/>
    </source>
</evidence>
<organism evidence="2 3">
    <name type="scientific">Pleurodeles waltl</name>
    <name type="common">Iberian ribbed newt</name>
    <dbReference type="NCBI Taxonomy" id="8319"/>
    <lineage>
        <taxon>Eukaryota</taxon>
        <taxon>Metazoa</taxon>
        <taxon>Chordata</taxon>
        <taxon>Craniata</taxon>
        <taxon>Vertebrata</taxon>
        <taxon>Euteleostomi</taxon>
        <taxon>Amphibia</taxon>
        <taxon>Batrachia</taxon>
        <taxon>Caudata</taxon>
        <taxon>Salamandroidea</taxon>
        <taxon>Salamandridae</taxon>
        <taxon>Pleurodelinae</taxon>
        <taxon>Pleurodeles</taxon>
    </lineage>
</organism>
<dbReference type="EMBL" id="JANPWB010000010">
    <property type="protein sequence ID" value="KAJ1141807.1"/>
    <property type="molecule type" value="Genomic_DNA"/>
</dbReference>
<sequence>MSAFSGWPHWEQGRTCFSRFERGAPSGGAPAGPTVPPQRRWVPPPKSGARTIPLSLSGSSTRARCGFDGEEGPQAFTQSGRPRSGCNVHRTRRGGYFVVPDRSEAWTTRENNPGFTKVCRKPQHFLASAIRSRDPAKVSLARKGCKESIVHAKRNWDTVIGWAGMTSVNLMAFDNQLQLGLVAVQRT</sequence>
<accession>A0AAV7QMM7</accession>
<protein>
    <submittedName>
        <fullName evidence="2">Uncharacterized protein</fullName>
    </submittedName>
</protein>
<feature type="region of interest" description="Disordered" evidence="1">
    <location>
        <begin position="19"/>
        <end position="55"/>
    </location>
</feature>
<dbReference type="Proteomes" id="UP001066276">
    <property type="component" value="Chromosome 6"/>
</dbReference>
<gene>
    <name evidence="2" type="ORF">NDU88_008135</name>
</gene>
<reference evidence="2" key="1">
    <citation type="journal article" date="2022" name="bioRxiv">
        <title>Sequencing and chromosome-scale assembly of the giantPleurodeles waltlgenome.</title>
        <authorList>
            <person name="Brown T."/>
            <person name="Elewa A."/>
            <person name="Iarovenko S."/>
            <person name="Subramanian E."/>
            <person name="Araus A.J."/>
            <person name="Petzold A."/>
            <person name="Susuki M."/>
            <person name="Suzuki K.-i.T."/>
            <person name="Hayashi T."/>
            <person name="Toyoda A."/>
            <person name="Oliveira C."/>
            <person name="Osipova E."/>
            <person name="Leigh N.D."/>
            <person name="Simon A."/>
            <person name="Yun M.H."/>
        </authorList>
    </citation>
    <scope>NUCLEOTIDE SEQUENCE</scope>
    <source>
        <strain evidence="2">20211129_DDA</strain>
        <tissue evidence="2">Liver</tissue>
    </source>
</reference>